<dbReference type="GeneID" id="73467924"/>
<evidence type="ECO:0000313" key="2">
    <source>
        <dbReference type="EMBL" id="KAG7665435.1"/>
    </source>
</evidence>
<proteinExistence type="predicted"/>
<protein>
    <submittedName>
        <fullName evidence="2">Uncharacterized protein</fullName>
    </submittedName>
</protein>
<comment type="caution">
    <text evidence="2">The sequence shown here is derived from an EMBL/GenBank/DDBJ whole genome shotgun (WGS) entry which is preliminary data.</text>
</comment>
<organism evidence="2 3">
    <name type="scientific">[Candida] subhashii</name>
    <dbReference type="NCBI Taxonomy" id="561895"/>
    <lineage>
        <taxon>Eukaryota</taxon>
        <taxon>Fungi</taxon>
        <taxon>Dikarya</taxon>
        <taxon>Ascomycota</taxon>
        <taxon>Saccharomycotina</taxon>
        <taxon>Pichiomycetes</taxon>
        <taxon>Debaryomycetaceae</taxon>
        <taxon>Spathaspora</taxon>
    </lineage>
</organism>
<dbReference type="AlphaFoldDB" id="A0A8J5V0G1"/>
<name>A0A8J5V0G1_9ASCO</name>
<evidence type="ECO:0000313" key="3">
    <source>
        <dbReference type="Proteomes" id="UP000694255"/>
    </source>
</evidence>
<gene>
    <name evidence="2" type="ORF">J8A68_001123</name>
</gene>
<keyword evidence="3" id="KW-1185">Reference proteome</keyword>
<sequence>MSNTIQAGSVHGLTKSITISTAVLESLRLQGLLDLNFSNAATVPLTRYTIPYFIRQDRKDKQRLINVFNGGGEQVYTFERLSSLNPVWRMLTFPQREEVATIMIGLTSRSVDFHNKEELCHRDIFLDWGKSGKYRSFYLNDGYKYSWSTSTKYLEWVVNPGCGPEEKRIRIAKARLMRQFKVDFEISVDEENIDPEIVLATALISIFTQWGTGSFTDTNGPTCPSPEPEHPITRPGPSPGPGDGPINRDPPITLVIENGGDETNLEVFTN</sequence>
<accession>A0A8J5V0G1</accession>
<dbReference type="RefSeq" id="XP_049265667.1">
    <property type="nucleotide sequence ID" value="XM_049404743.1"/>
</dbReference>
<dbReference type="EMBL" id="JAGSYN010000050">
    <property type="protein sequence ID" value="KAG7665435.1"/>
    <property type="molecule type" value="Genomic_DNA"/>
</dbReference>
<feature type="region of interest" description="Disordered" evidence="1">
    <location>
        <begin position="215"/>
        <end position="270"/>
    </location>
</feature>
<dbReference type="Proteomes" id="UP000694255">
    <property type="component" value="Unassembled WGS sequence"/>
</dbReference>
<dbReference type="OrthoDB" id="4009808at2759"/>
<evidence type="ECO:0000256" key="1">
    <source>
        <dbReference type="SAM" id="MobiDB-lite"/>
    </source>
</evidence>
<reference evidence="2 3" key="1">
    <citation type="journal article" date="2021" name="DNA Res.">
        <title>Genome analysis of Candida subhashii reveals its hybrid nature and dual mitochondrial genome conformations.</title>
        <authorList>
            <person name="Mixao V."/>
            <person name="Hegedusova E."/>
            <person name="Saus E."/>
            <person name="Pryszcz L.P."/>
            <person name="Cillingova A."/>
            <person name="Nosek J."/>
            <person name="Gabaldon T."/>
        </authorList>
    </citation>
    <scope>NUCLEOTIDE SEQUENCE [LARGE SCALE GENOMIC DNA]</scope>
    <source>
        <strain evidence="2 3">CBS 10753</strain>
    </source>
</reference>